<keyword evidence="3" id="KW-1185">Reference proteome</keyword>
<feature type="compositionally biased region" description="Basic and acidic residues" evidence="1">
    <location>
        <begin position="1"/>
        <end position="17"/>
    </location>
</feature>
<organism evidence="2 3">
    <name type="scientific">Protopolystoma xenopodis</name>
    <dbReference type="NCBI Taxonomy" id="117903"/>
    <lineage>
        <taxon>Eukaryota</taxon>
        <taxon>Metazoa</taxon>
        <taxon>Spiralia</taxon>
        <taxon>Lophotrochozoa</taxon>
        <taxon>Platyhelminthes</taxon>
        <taxon>Monogenea</taxon>
        <taxon>Polyopisthocotylea</taxon>
        <taxon>Polystomatidea</taxon>
        <taxon>Polystomatidae</taxon>
        <taxon>Protopolystoma</taxon>
    </lineage>
</organism>
<dbReference type="Proteomes" id="UP000784294">
    <property type="component" value="Unassembled WGS sequence"/>
</dbReference>
<evidence type="ECO:0000256" key="1">
    <source>
        <dbReference type="SAM" id="MobiDB-lite"/>
    </source>
</evidence>
<sequence>MNSSSDDLRHMMDESSARFHPKRGRMPRGLLQPERHGRVTMEISRRLSVRSTGDSLLRPIVHNMKVFPTNLSVT</sequence>
<evidence type="ECO:0000313" key="2">
    <source>
        <dbReference type="EMBL" id="VEL07970.1"/>
    </source>
</evidence>
<name>A0A3S4ZZE7_9PLAT</name>
<protein>
    <submittedName>
        <fullName evidence="2">Uncharacterized protein</fullName>
    </submittedName>
</protein>
<reference evidence="2" key="1">
    <citation type="submission" date="2018-11" db="EMBL/GenBank/DDBJ databases">
        <authorList>
            <consortium name="Pathogen Informatics"/>
        </authorList>
    </citation>
    <scope>NUCLEOTIDE SEQUENCE</scope>
</reference>
<evidence type="ECO:0000313" key="3">
    <source>
        <dbReference type="Proteomes" id="UP000784294"/>
    </source>
</evidence>
<gene>
    <name evidence="2" type="ORF">PXEA_LOCUS1410</name>
</gene>
<comment type="caution">
    <text evidence="2">The sequence shown here is derived from an EMBL/GenBank/DDBJ whole genome shotgun (WGS) entry which is preliminary data.</text>
</comment>
<accession>A0A3S4ZZE7</accession>
<feature type="region of interest" description="Disordered" evidence="1">
    <location>
        <begin position="1"/>
        <end position="39"/>
    </location>
</feature>
<dbReference type="AlphaFoldDB" id="A0A3S4ZZE7"/>
<proteinExistence type="predicted"/>
<dbReference type="EMBL" id="CAAALY010002858">
    <property type="protein sequence ID" value="VEL07970.1"/>
    <property type="molecule type" value="Genomic_DNA"/>
</dbReference>